<proteinExistence type="predicted"/>
<protein>
    <submittedName>
        <fullName evidence="1">Uncharacterized protein</fullName>
    </submittedName>
</protein>
<dbReference type="KEGG" id="rsq:Rsph17025_4292"/>
<dbReference type="EMBL" id="CP000664">
    <property type="protein sequence ID" value="ABP73138.1"/>
    <property type="molecule type" value="Genomic_DNA"/>
</dbReference>
<gene>
    <name evidence="1" type="ordered locus">Rsph17025_4292</name>
</gene>
<reference evidence="1" key="1">
    <citation type="submission" date="2007-04" db="EMBL/GenBank/DDBJ databases">
        <title>Complete sequence of plasmid pRSPA03 of Rhodobacter sphaeroides ATCC 17025.</title>
        <authorList>
            <consortium name="US DOE Joint Genome Institute"/>
            <person name="Copeland A."/>
            <person name="Lucas S."/>
            <person name="Lapidus A."/>
            <person name="Barry K."/>
            <person name="Detter J.C."/>
            <person name="Glavina del Rio T."/>
            <person name="Hammon N."/>
            <person name="Israni S."/>
            <person name="Dalin E."/>
            <person name="Tice H."/>
            <person name="Pitluck S."/>
            <person name="Chertkov O."/>
            <person name="Brettin T."/>
            <person name="Bruce D."/>
            <person name="Han C."/>
            <person name="Schmutz J."/>
            <person name="Larimer F."/>
            <person name="Land M."/>
            <person name="Hauser L."/>
            <person name="Kyrpides N."/>
            <person name="Kim E."/>
            <person name="Richardson P."/>
            <person name="Mackenzie C."/>
            <person name="Choudhary M."/>
            <person name="Donohue T.J."/>
            <person name="Kaplan S."/>
        </authorList>
    </citation>
    <scope>NUCLEOTIDE SEQUENCE [LARGE SCALE GENOMIC DNA]</scope>
    <source>
        <strain evidence="1">ATCC 17025</strain>
        <plasmid evidence="1">pRSPA03</plasmid>
    </source>
</reference>
<accession>A4X0H4</accession>
<name>A4X0H4_CERS5</name>
<keyword evidence="1" id="KW-0614">Plasmid</keyword>
<dbReference type="HOGENOM" id="CLU_1169955_0_0_5"/>
<sequence>MCRLALRITKVTSRFAGGFIGKDKSNSSGLSRLARFNRCSFCGLSAHIFLNNCGSLGGRDLQLLQLLRFARCAPCVACPRHLGTCSQLYGQIRRGSRALELFQKRRLGIARIASAIRIFLEFCHSIFSADGVNPKRICQAGLARCFFDGREEIAFPACSLSRRAILSRRVIFARSESSASCSRKARVRSRNCDCVLLKAVSAICRALLIVPDMMNSDFENVSNSYRRRDLPLRHFVL</sequence>
<evidence type="ECO:0000313" key="1">
    <source>
        <dbReference type="EMBL" id="ABP73138.1"/>
    </source>
</evidence>
<geneLocation type="plasmid" evidence="1">
    <name>pRSPA03</name>
</geneLocation>
<organism evidence="1">
    <name type="scientific">Cereibacter sphaeroides (strain ATCC 17025 / ATH 2.4.3)</name>
    <name type="common">Rhodobacter sphaeroides</name>
    <dbReference type="NCBI Taxonomy" id="349102"/>
    <lineage>
        <taxon>Bacteria</taxon>
        <taxon>Pseudomonadati</taxon>
        <taxon>Pseudomonadota</taxon>
        <taxon>Alphaproteobacteria</taxon>
        <taxon>Rhodobacterales</taxon>
        <taxon>Paracoccaceae</taxon>
        <taxon>Cereibacter</taxon>
    </lineage>
</organism>
<dbReference type="AlphaFoldDB" id="A4X0H4"/>